<keyword evidence="2" id="KW-1185">Reference proteome</keyword>
<reference evidence="1" key="1">
    <citation type="journal article" date="2020" name="J Insects Food Feed">
        <title>The yellow mealworm (Tenebrio molitor) genome: a resource for the emerging insects as food and feed industry.</title>
        <authorList>
            <person name="Eriksson T."/>
            <person name="Andere A."/>
            <person name="Kelstrup H."/>
            <person name="Emery V."/>
            <person name="Picard C."/>
        </authorList>
    </citation>
    <scope>NUCLEOTIDE SEQUENCE</scope>
    <source>
        <strain evidence="1">Stoneville</strain>
        <tissue evidence="1">Whole head</tissue>
    </source>
</reference>
<gene>
    <name evidence="1" type="ORF">GEV33_008431</name>
</gene>
<sequence>MCGGCVAVVDASPAVHQLRCCVQPHRFGRAAISIRNHLCKCRIYAKEYADESSGRSHDKHSCYQLIRYSVITLENSLEKLHGSTQTTQL</sequence>
<reference evidence="1" key="2">
    <citation type="submission" date="2021-08" db="EMBL/GenBank/DDBJ databases">
        <authorList>
            <person name="Eriksson T."/>
        </authorList>
    </citation>
    <scope>NUCLEOTIDE SEQUENCE</scope>
    <source>
        <strain evidence="1">Stoneville</strain>
        <tissue evidence="1">Whole head</tissue>
    </source>
</reference>
<organism evidence="1 2">
    <name type="scientific">Tenebrio molitor</name>
    <name type="common">Yellow mealworm beetle</name>
    <dbReference type="NCBI Taxonomy" id="7067"/>
    <lineage>
        <taxon>Eukaryota</taxon>
        <taxon>Metazoa</taxon>
        <taxon>Ecdysozoa</taxon>
        <taxon>Arthropoda</taxon>
        <taxon>Hexapoda</taxon>
        <taxon>Insecta</taxon>
        <taxon>Pterygota</taxon>
        <taxon>Neoptera</taxon>
        <taxon>Endopterygota</taxon>
        <taxon>Coleoptera</taxon>
        <taxon>Polyphaga</taxon>
        <taxon>Cucujiformia</taxon>
        <taxon>Tenebrionidae</taxon>
        <taxon>Tenebrio</taxon>
    </lineage>
</organism>
<dbReference type="EMBL" id="JABDTM020024356">
    <property type="protein sequence ID" value="KAH0814359.1"/>
    <property type="molecule type" value="Genomic_DNA"/>
</dbReference>
<evidence type="ECO:0000313" key="2">
    <source>
        <dbReference type="Proteomes" id="UP000719412"/>
    </source>
</evidence>
<evidence type="ECO:0000313" key="1">
    <source>
        <dbReference type="EMBL" id="KAH0814359.1"/>
    </source>
</evidence>
<proteinExistence type="predicted"/>
<comment type="caution">
    <text evidence="1">The sequence shown here is derived from an EMBL/GenBank/DDBJ whole genome shotgun (WGS) entry which is preliminary data.</text>
</comment>
<dbReference type="Proteomes" id="UP000719412">
    <property type="component" value="Unassembled WGS sequence"/>
</dbReference>
<dbReference type="AlphaFoldDB" id="A0A8J6LA51"/>
<name>A0A8J6LA51_TENMO</name>
<protein>
    <submittedName>
        <fullName evidence="1">Uncharacterized protein</fullName>
    </submittedName>
</protein>
<accession>A0A8J6LA51</accession>